<keyword evidence="3" id="KW-1185">Reference proteome</keyword>
<evidence type="ECO:0000313" key="2">
    <source>
        <dbReference type="EMBL" id="PUZ75264.1"/>
    </source>
</evidence>
<dbReference type="Proteomes" id="UP000244336">
    <property type="component" value="Chromosome 1"/>
</dbReference>
<name>A0A2T7F5C9_9POAL</name>
<reference evidence="2 3" key="1">
    <citation type="submission" date="2018-04" db="EMBL/GenBank/DDBJ databases">
        <title>WGS assembly of Panicum hallii var. hallii HAL2.</title>
        <authorList>
            <person name="Lovell J."/>
            <person name="Jenkins J."/>
            <person name="Lowry D."/>
            <person name="Mamidi S."/>
            <person name="Sreedasyam A."/>
            <person name="Weng X."/>
            <person name="Barry K."/>
            <person name="Bonette J."/>
            <person name="Campitelli B."/>
            <person name="Daum C."/>
            <person name="Gordon S."/>
            <person name="Gould B."/>
            <person name="Lipzen A."/>
            <person name="MacQueen A."/>
            <person name="Palacio-Mejia J."/>
            <person name="Plott C."/>
            <person name="Shakirov E."/>
            <person name="Shu S."/>
            <person name="Yoshinaga Y."/>
            <person name="Zane M."/>
            <person name="Rokhsar D."/>
            <person name="Grimwood J."/>
            <person name="Schmutz J."/>
            <person name="Juenger T."/>
        </authorList>
    </citation>
    <scope>NUCLEOTIDE SEQUENCE [LARGE SCALE GENOMIC DNA]</scope>
    <source>
        <strain evidence="3">cv. HAL2</strain>
    </source>
</reference>
<dbReference type="EMBL" id="CM009749">
    <property type="protein sequence ID" value="PUZ75264.1"/>
    <property type="molecule type" value="Genomic_DNA"/>
</dbReference>
<gene>
    <name evidence="2" type="ORF">GQ55_1G142800</name>
</gene>
<sequence>MDLLQHWAQSSPENVSFPHRPPSLEADDRRSEGKIGRNRQGEVGEQAVAPLGGQGVRKVHPA</sequence>
<protein>
    <submittedName>
        <fullName evidence="2">Uncharacterized protein</fullName>
    </submittedName>
</protein>
<organism evidence="2 3">
    <name type="scientific">Panicum hallii var. hallii</name>
    <dbReference type="NCBI Taxonomy" id="1504633"/>
    <lineage>
        <taxon>Eukaryota</taxon>
        <taxon>Viridiplantae</taxon>
        <taxon>Streptophyta</taxon>
        <taxon>Embryophyta</taxon>
        <taxon>Tracheophyta</taxon>
        <taxon>Spermatophyta</taxon>
        <taxon>Magnoliopsida</taxon>
        <taxon>Liliopsida</taxon>
        <taxon>Poales</taxon>
        <taxon>Poaceae</taxon>
        <taxon>PACMAD clade</taxon>
        <taxon>Panicoideae</taxon>
        <taxon>Panicodae</taxon>
        <taxon>Paniceae</taxon>
        <taxon>Panicinae</taxon>
        <taxon>Panicum</taxon>
        <taxon>Panicum sect. Panicum</taxon>
    </lineage>
</organism>
<dbReference type="Gramene" id="PUZ75264">
    <property type="protein sequence ID" value="PUZ75264"/>
    <property type="gene ID" value="GQ55_1G142800"/>
</dbReference>
<evidence type="ECO:0000313" key="3">
    <source>
        <dbReference type="Proteomes" id="UP000244336"/>
    </source>
</evidence>
<dbReference type="AlphaFoldDB" id="A0A2T7F5C9"/>
<evidence type="ECO:0000256" key="1">
    <source>
        <dbReference type="SAM" id="MobiDB-lite"/>
    </source>
</evidence>
<accession>A0A2T7F5C9</accession>
<feature type="compositionally biased region" description="Basic and acidic residues" evidence="1">
    <location>
        <begin position="26"/>
        <end position="42"/>
    </location>
</feature>
<proteinExistence type="predicted"/>
<feature type="region of interest" description="Disordered" evidence="1">
    <location>
        <begin position="1"/>
        <end position="62"/>
    </location>
</feature>